<feature type="domain" description="PAS" evidence="14">
    <location>
        <begin position="566"/>
        <end position="612"/>
    </location>
</feature>
<dbReference type="GO" id="GO:0005524">
    <property type="term" value="F:ATP binding"/>
    <property type="evidence" value="ECO:0007669"/>
    <property type="project" value="UniProtKB-KW"/>
</dbReference>
<dbReference type="GO" id="GO:0016020">
    <property type="term" value="C:membrane"/>
    <property type="evidence" value="ECO:0007669"/>
    <property type="project" value="UniProtKB-SubCell"/>
</dbReference>
<gene>
    <name evidence="16" type="ORF">HXL68_14210</name>
</gene>
<evidence type="ECO:0000256" key="4">
    <source>
        <dbReference type="ARBA" id="ARBA00022679"/>
    </source>
</evidence>
<evidence type="ECO:0000256" key="12">
    <source>
        <dbReference type="SAM" id="Phobius"/>
    </source>
</evidence>
<dbReference type="SMART" id="SM00388">
    <property type="entry name" value="HisKA"/>
    <property type="match status" value="1"/>
</dbReference>
<dbReference type="PROSITE" id="PS50109">
    <property type="entry name" value="HIS_KIN"/>
    <property type="match status" value="1"/>
</dbReference>
<keyword evidence="11 12" id="KW-0472">Membrane</keyword>
<dbReference type="CDD" id="cd00082">
    <property type="entry name" value="HisKA"/>
    <property type="match status" value="1"/>
</dbReference>
<evidence type="ECO:0000256" key="11">
    <source>
        <dbReference type="ARBA" id="ARBA00023136"/>
    </source>
</evidence>
<dbReference type="EMBL" id="JABZMI010000370">
    <property type="protein sequence ID" value="MBF1166182.1"/>
    <property type="molecule type" value="Genomic_DNA"/>
</dbReference>
<dbReference type="InterPro" id="IPR001610">
    <property type="entry name" value="PAC"/>
</dbReference>
<dbReference type="SUPFAM" id="SSF55785">
    <property type="entry name" value="PYP-like sensor domain (PAS domain)"/>
    <property type="match status" value="3"/>
</dbReference>
<keyword evidence="6" id="KW-0547">Nucleotide-binding</keyword>
<comment type="catalytic activity">
    <reaction evidence="1">
        <text>ATP + protein L-histidine = ADP + protein N-phospho-L-histidine.</text>
        <dbReference type="EC" id="2.7.13.3"/>
    </reaction>
</comment>
<dbReference type="InterPro" id="IPR013656">
    <property type="entry name" value="PAS_4"/>
</dbReference>
<organism evidence="16 17">
    <name type="scientific">Dechloromonas agitata</name>
    <dbReference type="NCBI Taxonomy" id="73030"/>
    <lineage>
        <taxon>Bacteria</taxon>
        <taxon>Pseudomonadati</taxon>
        <taxon>Pseudomonadota</taxon>
        <taxon>Betaproteobacteria</taxon>
        <taxon>Rhodocyclales</taxon>
        <taxon>Azonexaceae</taxon>
        <taxon>Dechloromonas</taxon>
    </lineage>
</organism>
<evidence type="ECO:0000313" key="16">
    <source>
        <dbReference type="EMBL" id="MBF1166182.1"/>
    </source>
</evidence>
<dbReference type="SMART" id="SM00091">
    <property type="entry name" value="PAS"/>
    <property type="match status" value="3"/>
</dbReference>
<feature type="domain" description="Histidine kinase" evidence="13">
    <location>
        <begin position="727"/>
        <end position="829"/>
    </location>
</feature>
<reference evidence="16" key="1">
    <citation type="submission" date="2020-04" db="EMBL/GenBank/DDBJ databases">
        <title>Deep metagenomics examines the oral microbiome during advanced dental caries in children, revealing novel taxa and co-occurrences with host molecules.</title>
        <authorList>
            <person name="Baker J.L."/>
            <person name="Morton J.T."/>
            <person name="Dinis M."/>
            <person name="Alvarez R."/>
            <person name="Tran N.C."/>
            <person name="Knight R."/>
            <person name="Edlund A."/>
        </authorList>
    </citation>
    <scope>NUCLEOTIDE SEQUENCE</scope>
    <source>
        <strain evidence="16">JCVI_32_bin.24</strain>
    </source>
</reference>
<protein>
    <recommendedName>
        <fullName evidence="3">histidine kinase</fullName>
        <ecNumber evidence="3">2.7.13.3</ecNumber>
    </recommendedName>
</protein>
<dbReference type="Pfam" id="PF13426">
    <property type="entry name" value="PAS_9"/>
    <property type="match status" value="1"/>
</dbReference>
<dbReference type="Pfam" id="PF00512">
    <property type="entry name" value="HisKA"/>
    <property type="match status" value="1"/>
</dbReference>
<keyword evidence="8" id="KW-0067">ATP-binding</keyword>
<dbReference type="InterPro" id="IPR000700">
    <property type="entry name" value="PAS-assoc_C"/>
</dbReference>
<keyword evidence="10" id="KW-0902">Two-component regulatory system</keyword>
<evidence type="ECO:0000256" key="3">
    <source>
        <dbReference type="ARBA" id="ARBA00012438"/>
    </source>
</evidence>
<comment type="caution">
    <text evidence="16">The sequence shown here is derived from an EMBL/GenBank/DDBJ whole genome shotgun (WGS) entry which is preliminary data.</text>
</comment>
<dbReference type="SMART" id="SM00086">
    <property type="entry name" value="PAC"/>
    <property type="match status" value="3"/>
</dbReference>
<keyword evidence="7" id="KW-0418">Kinase</keyword>
<dbReference type="InterPro" id="IPR036097">
    <property type="entry name" value="HisK_dim/P_sf"/>
</dbReference>
<evidence type="ECO:0000256" key="1">
    <source>
        <dbReference type="ARBA" id="ARBA00000085"/>
    </source>
</evidence>
<proteinExistence type="predicted"/>
<dbReference type="Gene3D" id="1.10.287.130">
    <property type="match status" value="1"/>
</dbReference>
<dbReference type="Pfam" id="PF13188">
    <property type="entry name" value="PAS_8"/>
    <property type="match status" value="1"/>
</dbReference>
<dbReference type="InterPro" id="IPR035965">
    <property type="entry name" value="PAS-like_dom_sf"/>
</dbReference>
<feature type="non-terminal residue" evidence="16">
    <location>
        <position position="829"/>
    </location>
</feature>
<feature type="domain" description="PAS" evidence="14">
    <location>
        <begin position="317"/>
        <end position="394"/>
    </location>
</feature>
<evidence type="ECO:0000256" key="5">
    <source>
        <dbReference type="ARBA" id="ARBA00022692"/>
    </source>
</evidence>
<evidence type="ECO:0000256" key="2">
    <source>
        <dbReference type="ARBA" id="ARBA00004370"/>
    </source>
</evidence>
<name>A0A930BWN8_9RHOO</name>
<accession>A0A930BWN8</accession>
<evidence type="ECO:0000259" key="14">
    <source>
        <dbReference type="PROSITE" id="PS50112"/>
    </source>
</evidence>
<feature type="domain" description="PAC" evidence="15">
    <location>
        <begin position="517"/>
        <end position="569"/>
    </location>
</feature>
<dbReference type="CDD" id="cd00130">
    <property type="entry name" value="PAS"/>
    <property type="match status" value="3"/>
</dbReference>
<keyword evidence="5 12" id="KW-0812">Transmembrane</keyword>
<dbReference type="InterPro" id="IPR005467">
    <property type="entry name" value="His_kinase_dom"/>
</dbReference>
<dbReference type="PANTHER" id="PTHR43711">
    <property type="entry name" value="TWO-COMPONENT HISTIDINE KINASE"/>
    <property type="match status" value="1"/>
</dbReference>
<dbReference type="SUPFAM" id="SSF47384">
    <property type="entry name" value="Homodimeric domain of signal transducing histidine kinase"/>
    <property type="match status" value="1"/>
</dbReference>
<evidence type="ECO:0000256" key="9">
    <source>
        <dbReference type="ARBA" id="ARBA00022989"/>
    </source>
</evidence>
<keyword evidence="4" id="KW-0808">Transferase</keyword>
<dbReference type="InterPro" id="IPR050736">
    <property type="entry name" value="Sensor_HK_Regulatory"/>
</dbReference>
<comment type="subcellular location">
    <subcellularLocation>
        <location evidence="2">Membrane</location>
    </subcellularLocation>
</comment>
<evidence type="ECO:0000256" key="6">
    <source>
        <dbReference type="ARBA" id="ARBA00022741"/>
    </source>
</evidence>
<evidence type="ECO:0000259" key="15">
    <source>
        <dbReference type="PROSITE" id="PS50113"/>
    </source>
</evidence>
<evidence type="ECO:0000256" key="7">
    <source>
        <dbReference type="ARBA" id="ARBA00022777"/>
    </source>
</evidence>
<sequence length="829" mass="92406">MSLRRLSSYLASLIWLCMAPLLLLAAWLANDQLREQESRHLREAADLARNIASTLDTRLQWYVNGLNALALSPRIDAAAGWPEIFEEARRFQKSFGTHVALADAEGRVLFTTQQPFGSPIPRLLVPQGKSAARSALNTGRPQVGDLAKDASLLAVAVPVLRDGRSPRLVLLSILETSSLQERIEQFVLPAGWALSLLDGSGAVIARRAPPGTAGSPALADDHRFAVPLEQAAWQVVIEVPVSAYQEITSRAFWPLAWSILFASALGFVGAMLASRRLARQIRSLADPAGAPRVRLDIAEIASARDLLRQATDERRASEIRFQRLFELIPLPLVYVAPDGRFLARNERFMQVFGHQQEDLHCLEDWWTLAYPDPDDRQRARTAWEADVAAALRDGSDIVPKEYRITCRDGSQRDMVVSGIAMPEGFLATFYDVTERKRTDAALRESQERLQLLIDHAPASLAMFDREMRYMAVSRRWRDDYRLGERDLIGQSHYVIFPDIPERWRVVHRRAMAGEVLSAAADRFERADGGALWLHWEVRPWHKDDGSIGGIVIFTEDITERRLADGAVRKLSMAVEQSPESIVITDLTGNIEYVNEAVVRQTGYAREELIGRNPRVLHSGKTPAETYASLWDSLQRGETWKGEFCNRRKDGSEYTEFAIVTPIRGEDGQPTHYVAIKEDITERKQVAAELAAYRFHLETLVAERTVELERARELAEAANVAKSAFLANMSHEIRTPMNAIIGLTHLLHKEASSQSDIARLDKIAGAAEHLLGVINDILDLSKIEAGKLLLEVRDFSTTELLDEVATMIGEAASAKGLQVAVDPGGAGWLR</sequence>
<dbReference type="Pfam" id="PF08448">
    <property type="entry name" value="PAS_4"/>
    <property type="match status" value="1"/>
</dbReference>
<evidence type="ECO:0000313" key="17">
    <source>
        <dbReference type="Proteomes" id="UP000718593"/>
    </source>
</evidence>
<dbReference type="PROSITE" id="PS50113">
    <property type="entry name" value="PAC"/>
    <property type="match status" value="2"/>
</dbReference>
<evidence type="ECO:0000256" key="10">
    <source>
        <dbReference type="ARBA" id="ARBA00023012"/>
    </source>
</evidence>
<dbReference type="FunFam" id="1.10.287.130:FF:000004">
    <property type="entry name" value="Ethylene receptor 1"/>
    <property type="match status" value="1"/>
</dbReference>
<feature type="transmembrane region" description="Helical" evidence="12">
    <location>
        <begin position="251"/>
        <end position="273"/>
    </location>
</feature>
<dbReference type="Gene3D" id="3.30.450.20">
    <property type="entry name" value="PAS domain"/>
    <property type="match status" value="3"/>
</dbReference>
<dbReference type="PANTHER" id="PTHR43711:SF26">
    <property type="entry name" value="SENSOR HISTIDINE KINASE RCSC"/>
    <property type="match status" value="1"/>
</dbReference>
<dbReference type="Proteomes" id="UP000718593">
    <property type="component" value="Unassembled WGS sequence"/>
</dbReference>
<evidence type="ECO:0000259" key="13">
    <source>
        <dbReference type="PROSITE" id="PS50109"/>
    </source>
</evidence>
<dbReference type="NCBIfam" id="TIGR00229">
    <property type="entry name" value="sensory_box"/>
    <property type="match status" value="3"/>
</dbReference>
<dbReference type="InterPro" id="IPR003661">
    <property type="entry name" value="HisK_dim/P_dom"/>
</dbReference>
<keyword evidence="9 12" id="KW-1133">Transmembrane helix</keyword>
<dbReference type="GO" id="GO:0000155">
    <property type="term" value="F:phosphorelay sensor kinase activity"/>
    <property type="evidence" value="ECO:0007669"/>
    <property type="project" value="InterPro"/>
</dbReference>
<evidence type="ECO:0000256" key="8">
    <source>
        <dbReference type="ARBA" id="ARBA00022840"/>
    </source>
</evidence>
<dbReference type="AlphaFoldDB" id="A0A930BWN8"/>
<dbReference type="PROSITE" id="PS50112">
    <property type="entry name" value="PAS"/>
    <property type="match status" value="2"/>
</dbReference>
<dbReference type="EC" id="2.7.13.3" evidence="3"/>
<dbReference type="InterPro" id="IPR000014">
    <property type="entry name" value="PAS"/>
</dbReference>
<feature type="domain" description="PAC" evidence="15">
    <location>
        <begin position="639"/>
        <end position="691"/>
    </location>
</feature>